<dbReference type="RefSeq" id="WP_212530365.1">
    <property type="nucleotide sequence ID" value="NZ_JAGSOG010000113.1"/>
</dbReference>
<dbReference type="InterPro" id="IPR019933">
    <property type="entry name" value="DivIVA_domain"/>
</dbReference>
<evidence type="ECO:0000256" key="1">
    <source>
        <dbReference type="SAM" id="MobiDB-lite"/>
    </source>
</evidence>
<organism evidence="2 3">
    <name type="scientific">Actinospica durhamensis</name>
    <dbReference type="NCBI Taxonomy" id="1508375"/>
    <lineage>
        <taxon>Bacteria</taxon>
        <taxon>Bacillati</taxon>
        <taxon>Actinomycetota</taxon>
        <taxon>Actinomycetes</taxon>
        <taxon>Catenulisporales</taxon>
        <taxon>Actinospicaceae</taxon>
        <taxon>Actinospica</taxon>
    </lineage>
</organism>
<gene>
    <name evidence="2" type="ORF">KDL01_21560</name>
</gene>
<keyword evidence="3" id="KW-1185">Reference proteome</keyword>
<dbReference type="Proteomes" id="UP000675781">
    <property type="component" value="Unassembled WGS sequence"/>
</dbReference>
<feature type="compositionally biased region" description="Acidic residues" evidence="1">
    <location>
        <begin position="103"/>
        <end position="112"/>
    </location>
</feature>
<dbReference type="EMBL" id="JAGSOG010000113">
    <property type="protein sequence ID" value="MBR7835876.1"/>
    <property type="molecule type" value="Genomic_DNA"/>
</dbReference>
<dbReference type="NCBIfam" id="TIGR03544">
    <property type="entry name" value="DivI1A_domain"/>
    <property type="match status" value="1"/>
</dbReference>
<dbReference type="AlphaFoldDB" id="A0A941ER77"/>
<comment type="caution">
    <text evidence="2">The sequence shown here is derived from an EMBL/GenBank/DDBJ whole genome shotgun (WGS) entry which is preliminary data.</text>
</comment>
<protein>
    <submittedName>
        <fullName evidence="2">DivIVA domain-containing protein</fullName>
    </submittedName>
</protein>
<feature type="region of interest" description="Disordered" evidence="1">
    <location>
        <begin position="86"/>
        <end position="112"/>
    </location>
</feature>
<reference evidence="2" key="1">
    <citation type="submission" date="2021-04" db="EMBL/GenBank/DDBJ databases">
        <title>Genome based classification of Actinospica acidithermotolerans sp. nov., an actinobacterium isolated from an Indonesian hot spring.</title>
        <authorList>
            <person name="Kusuma A.B."/>
            <person name="Putra K.E."/>
            <person name="Nafisah S."/>
            <person name="Loh J."/>
            <person name="Nouioui I."/>
            <person name="Goodfellow M."/>
        </authorList>
    </citation>
    <scope>NUCLEOTIDE SEQUENCE</scope>
    <source>
        <strain evidence="2">CSCA 57</strain>
    </source>
</reference>
<accession>A0A941ER77</accession>
<proteinExistence type="predicted"/>
<evidence type="ECO:0000313" key="3">
    <source>
        <dbReference type="Proteomes" id="UP000675781"/>
    </source>
</evidence>
<dbReference type="Gene3D" id="6.10.250.660">
    <property type="match status" value="1"/>
</dbReference>
<sequence>MFFFQLLVVVVLLIAVGWVAVGGGGHLSQPIPDRPDPAVPDTGLLGREHVDKVRFSVGARGYRMDEVDDILDRLAYEIDVRDKRIADLERDPSDPARPAVQTPDEEPDGTQE</sequence>
<name>A0A941ER77_9ACTN</name>
<evidence type="ECO:0000313" key="2">
    <source>
        <dbReference type="EMBL" id="MBR7835876.1"/>
    </source>
</evidence>